<dbReference type="GO" id="GO:0003779">
    <property type="term" value="F:actin binding"/>
    <property type="evidence" value="ECO:0007669"/>
    <property type="project" value="UniProtKB-KW"/>
</dbReference>
<dbReference type="KEGG" id="spar:SPRG_05899"/>
<dbReference type="RefSeq" id="XP_012199866.1">
    <property type="nucleotide sequence ID" value="XM_012344476.1"/>
</dbReference>
<evidence type="ECO:0000256" key="1">
    <source>
        <dbReference type="ARBA" id="ARBA00006993"/>
    </source>
</evidence>
<comment type="similarity">
    <text evidence="1">Belongs to the SCAR/WAVE family.</text>
</comment>
<dbReference type="PANTHER" id="PTHR12902">
    <property type="entry name" value="WASP-1"/>
    <property type="match status" value="1"/>
</dbReference>
<dbReference type="PANTHER" id="PTHR12902:SF1">
    <property type="entry name" value="WISKOTT-ALDRICH SYNDROME PROTEIN FAMILY MEMBER"/>
    <property type="match status" value="1"/>
</dbReference>
<protein>
    <recommendedName>
        <fullName evidence="5">WASP family protein member</fullName>
    </recommendedName>
</protein>
<reference evidence="3 4" key="1">
    <citation type="journal article" date="2013" name="PLoS Genet.">
        <title>Distinctive expansion of potential virulence genes in the genome of the oomycete fish pathogen Saprolegnia parasitica.</title>
        <authorList>
            <person name="Jiang R.H."/>
            <person name="de Bruijn I."/>
            <person name="Haas B.J."/>
            <person name="Belmonte R."/>
            <person name="Lobach L."/>
            <person name="Christie J."/>
            <person name="van den Ackerveken G."/>
            <person name="Bottin A."/>
            <person name="Bulone V."/>
            <person name="Diaz-Moreno S.M."/>
            <person name="Dumas B."/>
            <person name="Fan L."/>
            <person name="Gaulin E."/>
            <person name="Govers F."/>
            <person name="Grenville-Briggs L.J."/>
            <person name="Horner N.R."/>
            <person name="Levin J.Z."/>
            <person name="Mammella M."/>
            <person name="Meijer H.J."/>
            <person name="Morris P."/>
            <person name="Nusbaum C."/>
            <person name="Oome S."/>
            <person name="Phillips A.J."/>
            <person name="van Rooyen D."/>
            <person name="Rzeszutek E."/>
            <person name="Saraiva M."/>
            <person name="Secombes C.J."/>
            <person name="Seidl M.F."/>
            <person name="Snel B."/>
            <person name="Stassen J.H."/>
            <person name="Sykes S."/>
            <person name="Tripathy S."/>
            <person name="van den Berg H."/>
            <person name="Vega-Arreguin J.C."/>
            <person name="Wawra S."/>
            <person name="Young S.K."/>
            <person name="Zeng Q."/>
            <person name="Dieguez-Uribeondo J."/>
            <person name="Russ C."/>
            <person name="Tyler B.M."/>
            <person name="van West P."/>
        </authorList>
    </citation>
    <scope>NUCLEOTIDE SEQUENCE [LARGE SCALE GENOMIC DNA]</scope>
    <source>
        <strain evidence="3 4">CBS 223.65</strain>
    </source>
</reference>
<dbReference type="Proteomes" id="UP000030745">
    <property type="component" value="Unassembled WGS sequence"/>
</dbReference>
<evidence type="ECO:0000313" key="4">
    <source>
        <dbReference type="Proteomes" id="UP000030745"/>
    </source>
</evidence>
<organism evidence="3 4">
    <name type="scientific">Saprolegnia parasitica (strain CBS 223.65)</name>
    <dbReference type="NCBI Taxonomy" id="695850"/>
    <lineage>
        <taxon>Eukaryota</taxon>
        <taxon>Sar</taxon>
        <taxon>Stramenopiles</taxon>
        <taxon>Oomycota</taxon>
        <taxon>Saprolegniomycetes</taxon>
        <taxon>Saprolegniales</taxon>
        <taxon>Saprolegniaceae</taxon>
        <taxon>Saprolegnia</taxon>
    </lineage>
</organism>
<feature type="region of interest" description="Disordered" evidence="2">
    <location>
        <begin position="251"/>
        <end position="282"/>
    </location>
</feature>
<dbReference type="Gene3D" id="1.20.5.340">
    <property type="match status" value="1"/>
</dbReference>
<dbReference type="AlphaFoldDB" id="A0A067CFU0"/>
<dbReference type="VEuPathDB" id="FungiDB:SPRG_05899"/>
<dbReference type="GO" id="GO:0005856">
    <property type="term" value="C:cytoskeleton"/>
    <property type="evidence" value="ECO:0007669"/>
    <property type="project" value="UniProtKB-SubCell"/>
</dbReference>
<dbReference type="GO" id="GO:0071933">
    <property type="term" value="F:Arp2/3 complex binding"/>
    <property type="evidence" value="ECO:0007669"/>
    <property type="project" value="TreeGrafter"/>
</dbReference>
<name>A0A067CFU0_SAPPC</name>
<feature type="compositionally biased region" description="Low complexity" evidence="2">
    <location>
        <begin position="265"/>
        <end position="279"/>
    </location>
</feature>
<keyword evidence="4" id="KW-1185">Reference proteome</keyword>
<dbReference type="GO" id="GO:0034237">
    <property type="term" value="F:protein kinase A regulatory subunit binding"/>
    <property type="evidence" value="ECO:0007669"/>
    <property type="project" value="TreeGrafter"/>
</dbReference>
<dbReference type="OrthoDB" id="1060785at2759"/>
<dbReference type="GeneID" id="24128273"/>
<dbReference type="STRING" id="695850.A0A067CFU0"/>
<gene>
    <name evidence="3" type="ORF">SPRG_05899</name>
</gene>
<sequence length="309" mass="33600">MPLIGRVIPSRHACASATARPDASASEAMHQAHATSLTGILKQLGLLATFANDIFTEVADEAKKTSVRMRALGARVDGLLEHPSAETTEADTKNNQKAALMEDAVRFSQKTMPAAIQALYAACETPPPLDTLDVFAKEDGACRKKFSHPAFFLEEWMARETARQDAAKAEKVAQRKLKRELRAIRARETPVGLTQTFLAVQTWKEKYGNGEGAELRISSRKADELPTLCVEEEPRAAVDDAALQEHLDEAEAMAASVPPPPPPASTETESTETAVVSLSSDERTIRPPLFQAAMKELLMAAAKPPPRHR</sequence>
<evidence type="ECO:0000256" key="2">
    <source>
        <dbReference type="SAM" id="MobiDB-lite"/>
    </source>
</evidence>
<proteinExistence type="inferred from homology"/>
<evidence type="ECO:0000313" key="3">
    <source>
        <dbReference type="EMBL" id="KDO29363.1"/>
    </source>
</evidence>
<dbReference type="OMA" id="MDESCAT"/>
<dbReference type="GO" id="GO:2000601">
    <property type="term" value="P:positive regulation of Arp2/3 complex-mediated actin nucleation"/>
    <property type="evidence" value="ECO:0007669"/>
    <property type="project" value="TreeGrafter"/>
</dbReference>
<dbReference type="Gene3D" id="6.10.280.150">
    <property type="match status" value="1"/>
</dbReference>
<dbReference type="InterPro" id="IPR028288">
    <property type="entry name" value="SCAR/WAVE_fam"/>
</dbReference>
<dbReference type="GO" id="GO:0030036">
    <property type="term" value="P:actin cytoskeleton organization"/>
    <property type="evidence" value="ECO:0007669"/>
    <property type="project" value="InterPro"/>
</dbReference>
<dbReference type="EMBL" id="KK583206">
    <property type="protein sequence ID" value="KDO29363.1"/>
    <property type="molecule type" value="Genomic_DNA"/>
</dbReference>
<evidence type="ECO:0008006" key="5">
    <source>
        <dbReference type="Google" id="ProtNLM"/>
    </source>
</evidence>
<accession>A0A067CFU0</accession>